<dbReference type="GO" id="GO:0008967">
    <property type="term" value="F:phosphoglycolate phosphatase activity"/>
    <property type="evidence" value="ECO:0007669"/>
    <property type="project" value="TreeGrafter"/>
</dbReference>
<dbReference type="Proteomes" id="UP000093352">
    <property type="component" value="Unassembled WGS sequence"/>
</dbReference>
<reference evidence="1 3" key="1">
    <citation type="journal article" date="2016" name="Genome Announc.">
        <title>Draft Genome Sequence of Criibacterium bergeronii gen. nov., sp. nov., Strain CCRI-22567T, Isolated from a Vaginal Sample from a Woman with Bacterial Vaginosis.</title>
        <authorList>
            <person name="Maheux A.F."/>
            <person name="Berube E."/>
            <person name="Boudreau D.K."/>
            <person name="Raymond F."/>
            <person name="Corbeil J."/>
            <person name="Roy P.H."/>
            <person name="Boissinot M."/>
            <person name="Omar R.F."/>
        </authorList>
    </citation>
    <scope>NUCLEOTIDE SEQUENCE [LARGE SCALE GENOMIC DNA]</scope>
    <source>
        <strain evidence="1 3">CCRI-22567</strain>
    </source>
</reference>
<protein>
    <submittedName>
        <fullName evidence="1">HAD family hydrolase</fullName>
    </submittedName>
</protein>
<sequence length="219" mass="25860">MYIIFDYDGTLHDTMIIYEPAFRAAEKHLLEIGKPLKKEFTAKDISDNLGRTFKEMWDKTAPDLDSETKYTLSKIIELKMNEMILQGQAKLYDGIKEVLEELSKKHTLIFLSNCRTSYKDMHRELFHLDDYFKAYYWAQKYPDTPKYEIFSQYIKKDFGEQSYIMVGDRFHDIEVATKNAIHSIGCLYGFAREHELDNATYFANKPKDILKIIESIENK</sequence>
<keyword evidence="1" id="KW-0378">Hydrolase</keyword>
<comment type="caution">
    <text evidence="1">The sequence shown here is derived from an EMBL/GenBank/DDBJ whole genome shotgun (WGS) entry which is preliminary data.</text>
</comment>
<dbReference type="Proteomes" id="UP000319424">
    <property type="component" value="Unassembled WGS sequence"/>
</dbReference>
<gene>
    <name evidence="1" type="ORF">BBG48_006360</name>
    <name evidence="2" type="ORF">FL857_01970</name>
</gene>
<dbReference type="AlphaFoldDB" id="A0A371IL17"/>
<dbReference type="InterPro" id="IPR023198">
    <property type="entry name" value="PGP-like_dom2"/>
</dbReference>
<dbReference type="Gene3D" id="1.10.150.240">
    <property type="entry name" value="Putative phosphatase, domain 2"/>
    <property type="match status" value="1"/>
</dbReference>
<reference evidence="2 4" key="3">
    <citation type="submission" date="2019-07" db="EMBL/GenBank/DDBJ databases">
        <title>Criibacterium bergeronii gen. nov., sp. nov. isolated from human clinical samples.</title>
        <authorList>
            <person name="Maheux A.F."/>
            <person name="Boudreau D.K."/>
            <person name="Berube E."/>
            <person name="Brodeur S."/>
            <person name="Bernard K.A."/>
            <person name="Abed J.Y."/>
            <person name="Ducrey E."/>
            <person name="Guay E.F."/>
            <person name="Raymond F."/>
            <person name="Corbeil J."/>
            <person name="Domingo M.-C."/>
            <person name="Roy P.H."/>
            <person name="Boissinot M."/>
            <person name="Tocheva E.I."/>
            <person name="Omar R.F."/>
        </authorList>
    </citation>
    <scope>NUCLEOTIDE SEQUENCE [LARGE SCALE GENOMIC DNA]</scope>
    <source>
        <strain evidence="2 4">CCRI-24246</strain>
    </source>
</reference>
<evidence type="ECO:0000313" key="1">
    <source>
        <dbReference type="EMBL" id="RDY21146.1"/>
    </source>
</evidence>
<proteinExistence type="predicted"/>
<dbReference type="RefSeq" id="WP_068913917.1">
    <property type="nucleotide sequence ID" value="NZ_MBEW02000011.1"/>
</dbReference>
<evidence type="ECO:0000313" key="4">
    <source>
        <dbReference type="Proteomes" id="UP000319424"/>
    </source>
</evidence>
<dbReference type="SFLD" id="SFLDS00003">
    <property type="entry name" value="Haloacid_Dehalogenase"/>
    <property type="match status" value="1"/>
</dbReference>
<accession>A0A371IL17</accession>
<dbReference type="PANTHER" id="PTHR43434">
    <property type="entry name" value="PHOSPHOGLYCOLATE PHOSPHATASE"/>
    <property type="match status" value="1"/>
</dbReference>
<dbReference type="GO" id="GO:0005829">
    <property type="term" value="C:cytosol"/>
    <property type="evidence" value="ECO:0007669"/>
    <property type="project" value="TreeGrafter"/>
</dbReference>
<dbReference type="InterPro" id="IPR050155">
    <property type="entry name" value="HAD-like_hydrolase_sf"/>
</dbReference>
<dbReference type="EMBL" id="VJXW01000002">
    <property type="protein sequence ID" value="TRW28257.1"/>
    <property type="molecule type" value="Genomic_DNA"/>
</dbReference>
<dbReference type="InterPro" id="IPR041492">
    <property type="entry name" value="HAD_2"/>
</dbReference>
<dbReference type="Pfam" id="PF13419">
    <property type="entry name" value="HAD_2"/>
    <property type="match status" value="1"/>
</dbReference>
<dbReference type="PANTHER" id="PTHR43434:SF1">
    <property type="entry name" value="PHOSPHOGLYCOLATE PHOSPHATASE"/>
    <property type="match status" value="1"/>
</dbReference>
<dbReference type="Gene3D" id="3.40.50.1000">
    <property type="entry name" value="HAD superfamily/HAD-like"/>
    <property type="match status" value="1"/>
</dbReference>
<name>A0A371IL17_9FIRM</name>
<dbReference type="OrthoDB" id="9792518at2"/>
<dbReference type="InterPro" id="IPR023214">
    <property type="entry name" value="HAD_sf"/>
</dbReference>
<evidence type="ECO:0000313" key="3">
    <source>
        <dbReference type="Proteomes" id="UP000093352"/>
    </source>
</evidence>
<keyword evidence="3" id="KW-1185">Reference proteome</keyword>
<dbReference type="SFLD" id="SFLDG01129">
    <property type="entry name" value="C1.5:_HAD__Beta-PGM__Phosphata"/>
    <property type="match status" value="1"/>
</dbReference>
<reference evidence="1" key="2">
    <citation type="submission" date="2018-07" db="EMBL/GenBank/DDBJ databases">
        <authorList>
            <person name="Quirk P.G."/>
            <person name="Krulwich T.A."/>
        </authorList>
    </citation>
    <scope>NUCLEOTIDE SEQUENCE</scope>
    <source>
        <strain evidence="1">CCRI-22567</strain>
    </source>
</reference>
<dbReference type="SUPFAM" id="SSF56784">
    <property type="entry name" value="HAD-like"/>
    <property type="match status" value="1"/>
</dbReference>
<dbReference type="STRING" id="1871336.BBG48_04720"/>
<dbReference type="EMBL" id="MBEW02000011">
    <property type="protein sequence ID" value="RDY21146.1"/>
    <property type="molecule type" value="Genomic_DNA"/>
</dbReference>
<dbReference type="InterPro" id="IPR036412">
    <property type="entry name" value="HAD-like_sf"/>
</dbReference>
<dbReference type="GO" id="GO:0006281">
    <property type="term" value="P:DNA repair"/>
    <property type="evidence" value="ECO:0007669"/>
    <property type="project" value="TreeGrafter"/>
</dbReference>
<organism evidence="1 3">
    <name type="scientific">Criibacterium bergeronii</name>
    <dbReference type="NCBI Taxonomy" id="1871336"/>
    <lineage>
        <taxon>Bacteria</taxon>
        <taxon>Bacillati</taxon>
        <taxon>Bacillota</taxon>
        <taxon>Clostridia</taxon>
        <taxon>Peptostreptococcales</taxon>
        <taxon>Filifactoraceae</taxon>
        <taxon>Criibacterium</taxon>
    </lineage>
</organism>
<evidence type="ECO:0000313" key="2">
    <source>
        <dbReference type="EMBL" id="TRW28257.1"/>
    </source>
</evidence>